<feature type="compositionally biased region" description="Polar residues" evidence="1">
    <location>
        <begin position="1"/>
        <end position="20"/>
    </location>
</feature>
<protein>
    <submittedName>
        <fullName evidence="2">Uncharacterized protein</fullName>
    </submittedName>
</protein>
<accession>A0A151S8P8</accession>
<dbReference type="STRING" id="3821.A0A151S8P8"/>
<dbReference type="EMBL" id="KQ483443">
    <property type="protein sequence ID" value="KYP51138.1"/>
    <property type="molecule type" value="Genomic_DNA"/>
</dbReference>
<organism evidence="2 3">
    <name type="scientific">Cajanus cajan</name>
    <name type="common">Pigeon pea</name>
    <name type="synonym">Cajanus indicus</name>
    <dbReference type="NCBI Taxonomy" id="3821"/>
    <lineage>
        <taxon>Eukaryota</taxon>
        <taxon>Viridiplantae</taxon>
        <taxon>Streptophyta</taxon>
        <taxon>Embryophyta</taxon>
        <taxon>Tracheophyta</taxon>
        <taxon>Spermatophyta</taxon>
        <taxon>Magnoliopsida</taxon>
        <taxon>eudicotyledons</taxon>
        <taxon>Gunneridae</taxon>
        <taxon>Pentapetalae</taxon>
        <taxon>rosids</taxon>
        <taxon>fabids</taxon>
        <taxon>Fabales</taxon>
        <taxon>Fabaceae</taxon>
        <taxon>Papilionoideae</taxon>
        <taxon>50 kb inversion clade</taxon>
        <taxon>NPAAA clade</taxon>
        <taxon>indigoferoid/millettioid clade</taxon>
        <taxon>Phaseoleae</taxon>
        <taxon>Cajanus</taxon>
    </lineage>
</organism>
<dbReference type="OMA" id="HMESEDS"/>
<keyword evidence="3" id="KW-1185">Reference proteome</keyword>
<sequence length="327" mass="36924">MGSESSFLQEQLLNRGQETFRSSHDKREGGSDRPQYKDDTVNYDDHRNHSDDLSANENDFNAPPSAKFSDDMMFDRYLAEATDLLKHAKEFIKGRQGEEQAEIMLYRSANLLSKAVDLKPMSLLAVGQLGNTYLLHGELKLKLSRELRTLLSGSIQPSSGKHNRILKGLRNKITSKEEVAPFLIDVCEECEELLVKAGRKYRLALSIDANDMRALYNWGLALSFRGQLIADIGPGAAFEAERVFLAAIDKFDAMLIKGNVYAPDALFRWGVALQQRSRLRPGSSKEKVKLLQQAKRLYEDALHMDSNNMQVKDALSSCVAELNYRQF</sequence>
<dbReference type="Gene3D" id="1.25.40.10">
    <property type="entry name" value="Tetratricopeptide repeat domain"/>
    <property type="match status" value="1"/>
</dbReference>
<dbReference type="SUPFAM" id="SSF48452">
    <property type="entry name" value="TPR-like"/>
    <property type="match status" value="1"/>
</dbReference>
<dbReference type="Proteomes" id="UP000075243">
    <property type="component" value="Unassembled WGS sequence"/>
</dbReference>
<dbReference type="PANTHER" id="PTHR36888">
    <property type="entry name" value="TETRATRICOPEPTIDE-LIKE HELICAL DOMAIN-CONTAINING PROTEIN-RELATED"/>
    <property type="match status" value="1"/>
</dbReference>
<name>A0A151S8P8_CAJCA</name>
<evidence type="ECO:0000313" key="2">
    <source>
        <dbReference type="EMBL" id="KYP51138.1"/>
    </source>
</evidence>
<dbReference type="InterPro" id="IPR011990">
    <property type="entry name" value="TPR-like_helical_dom_sf"/>
</dbReference>
<dbReference type="AlphaFoldDB" id="A0A151S8P8"/>
<proteinExistence type="predicted"/>
<feature type="compositionally biased region" description="Basic and acidic residues" evidence="1">
    <location>
        <begin position="21"/>
        <end position="52"/>
    </location>
</feature>
<gene>
    <name evidence="2" type="ORF">KK1_027055</name>
</gene>
<evidence type="ECO:0000313" key="3">
    <source>
        <dbReference type="Proteomes" id="UP000075243"/>
    </source>
</evidence>
<evidence type="ECO:0000256" key="1">
    <source>
        <dbReference type="SAM" id="MobiDB-lite"/>
    </source>
</evidence>
<dbReference type="PANTHER" id="PTHR36888:SF2">
    <property type="entry name" value="TETRATRICOPEPTIDE REPEAT (TPR)-LIKE SUPERFAMILY PROTEIN"/>
    <property type="match status" value="1"/>
</dbReference>
<reference evidence="2" key="1">
    <citation type="journal article" date="2012" name="Nat. Biotechnol.">
        <title>Draft genome sequence of pigeonpea (Cajanus cajan), an orphan legume crop of resource-poor farmers.</title>
        <authorList>
            <person name="Varshney R.K."/>
            <person name="Chen W."/>
            <person name="Li Y."/>
            <person name="Bharti A.K."/>
            <person name="Saxena R.K."/>
            <person name="Schlueter J.A."/>
            <person name="Donoghue M.T."/>
            <person name="Azam S."/>
            <person name="Fan G."/>
            <person name="Whaley A.M."/>
            <person name="Farmer A.D."/>
            <person name="Sheridan J."/>
            <person name="Iwata A."/>
            <person name="Tuteja R."/>
            <person name="Penmetsa R.V."/>
            <person name="Wu W."/>
            <person name="Upadhyaya H.D."/>
            <person name="Yang S.P."/>
            <person name="Shah T."/>
            <person name="Saxena K.B."/>
            <person name="Michael T."/>
            <person name="McCombie W.R."/>
            <person name="Yang B."/>
            <person name="Zhang G."/>
            <person name="Yang H."/>
            <person name="Wang J."/>
            <person name="Spillane C."/>
            <person name="Cook D.R."/>
            <person name="May G.D."/>
            <person name="Xu X."/>
            <person name="Jackson S.A."/>
        </authorList>
    </citation>
    <scope>NUCLEOTIDE SEQUENCE [LARGE SCALE GENOMIC DNA]</scope>
</reference>
<feature type="region of interest" description="Disordered" evidence="1">
    <location>
        <begin position="1"/>
        <end position="66"/>
    </location>
</feature>
<dbReference type="Gramene" id="C.cajan_26202.t">
    <property type="protein sequence ID" value="C.cajan_26202.t"/>
    <property type="gene ID" value="C.cajan_26202"/>
</dbReference>